<protein>
    <recommendedName>
        <fullName evidence="3">Co-chaperone DjlA N-terminal domain-containing protein</fullName>
    </recommendedName>
</protein>
<dbReference type="EMBL" id="JBHSGI010000009">
    <property type="protein sequence ID" value="MFC4669045.1"/>
    <property type="molecule type" value="Genomic_DNA"/>
</dbReference>
<evidence type="ECO:0000313" key="2">
    <source>
        <dbReference type="Proteomes" id="UP001595973"/>
    </source>
</evidence>
<name>A0ABV9KFV1_9RHOB</name>
<gene>
    <name evidence="1" type="ORF">ACFO5X_10805</name>
</gene>
<organism evidence="1 2">
    <name type="scientific">Seohaeicola nanhaiensis</name>
    <dbReference type="NCBI Taxonomy" id="1387282"/>
    <lineage>
        <taxon>Bacteria</taxon>
        <taxon>Pseudomonadati</taxon>
        <taxon>Pseudomonadota</taxon>
        <taxon>Alphaproteobacteria</taxon>
        <taxon>Rhodobacterales</taxon>
        <taxon>Roseobacteraceae</taxon>
        <taxon>Seohaeicola</taxon>
    </lineage>
</organism>
<sequence>MPFIIALLGSIAAAAFFILRARNAAHVATELMDVANDVRLAARRFGFRRKTNVHPVECIEDPNLATVAIATAFLELDDLPTQQQRNALVVQAQSVLGLGETDVGEMVVLGRWLMNECGGAAPAITRMSRKLYKMSGASAFEPLLRLVQSTLGESGLNQKHREALDDIRRAFRVT</sequence>
<keyword evidence="2" id="KW-1185">Reference proteome</keyword>
<evidence type="ECO:0000313" key="1">
    <source>
        <dbReference type="EMBL" id="MFC4669045.1"/>
    </source>
</evidence>
<proteinExistence type="predicted"/>
<dbReference type="RefSeq" id="WP_380717453.1">
    <property type="nucleotide sequence ID" value="NZ_JBHSGI010000009.1"/>
</dbReference>
<dbReference type="Proteomes" id="UP001595973">
    <property type="component" value="Unassembled WGS sequence"/>
</dbReference>
<comment type="caution">
    <text evidence="1">The sequence shown here is derived from an EMBL/GenBank/DDBJ whole genome shotgun (WGS) entry which is preliminary data.</text>
</comment>
<reference evidence="2" key="1">
    <citation type="journal article" date="2019" name="Int. J. Syst. Evol. Microbiol.">
        <title>The Global Catalogue of Microorganisms (GCM) 10K type strain sequencing project: providing services to taxonomists for standard genome sequencing and annotation.</title>
        <authorList>
            <consortium name="The Broad Institute Genomics Platform"/>
            <consortium name="The Broad Institute Genome Sequencing Center for Infectious Disease"/>
            <person name="Wu L."/>
            <person name="Ma J."/>
        </authorList>
    </citation>
    <scope>NUCLEOTIDE SEQUENCE [LARGE SCALE GENOMIC DNA]</scope>
    <source>
        <strain evidence="2">CGMCC 4.7283</strain>
    </source>
</reference>
<accession>A0ABV9KFV1</accession>
<evidence type="ECO:0008006" key="3">
    <source>
        <dbReference type="Google" id="ProtNLM"/>
    </source>
</evidence>